<dbReference type="Proteomes" id="UP000216682">
    <property type="component" value="Unassembled WGS sequence"/>
</dbReference>
<protein>
    <submittedName>
        <fullName evidence="1">Uncharacterized protein</fullName>
    </submittedName>
</protein>
<dbReference type="RefSeq" id="WP_094906659.1">
    <property type="nucleotide sequence ID" value="NZ_NPEZ01000003.1"/>
</dbReference>
<comment type="caution">
    <text evidence="1">The sequence shown here is derived from an EMBL/GenBank/DDBJ whole genome shotgun (WGS) entry which is preliminary data.</text>
</comment>
<evidence type="ECO:0000313" key="2">
    <source>
        <dbReference type="Proteomes" id="UP000216682"/>
    </source>
</evidence>
<gene>
    <name evidence="1" type="ORF">CFN03_08655</name>
</gene>
<reference evidence="1 2" key="1">
    <citation type="submission" date="2017-07" db="EMBL/GenBank/DDBJ databases">
        <title>Shotgun whole genome sequences of three halophilic bacterial isolates.</title>
        <authorList>
            <person name="Pozzo T."/>
            <person name="Higdon S.M."/>
            <person name="Quillaguaman J."/>
        </authorList>
    </citation>
    <scope>NUCLEOTIDE SEQUENCE [LARGE SCALE GENOMIC DNA]</scope>
    <source>
        <strain evidence="1 2">BU-1</strain>
    </source>
</reference>
<accession>A0A265E6S6</accession>
<dbReference type="EMBL" id="NPEZ01000003">
    <property type="protein sequence ID" value="OZT77136.1"/>
    <property type="molecule type" value="Genomic_DNA"/>
</dbReference>
<proteinExistence type="predicted"/>
<sequence>MARQPSIFAYYKNGMKLKQGTIPDIAKYLGRSISATYNLAKTDHLKKRSKHYLICVAEQVNIYEYKRDGHVIARGTMQEIAEQTGISKKTIRWYNSASSVKRNMNYLKLIRTEERYYDSENAVQNMSV</sequence>
<organism evidence="1 2">
    <name type="scientific">Salinicoccus roseus</name>
    <dbReference type="NCBI Taxonomy" id="45670"/>
    <lineage>
        <taxon>Bacteria</taxon>
        <taxon>Bacillati</taxon>
        <taxon>Bacillota</taxon>
        <taxon>Bacilli</taxon>
        <taxon>Bacillales</taxon>
        <taxon>Staphylococcaceae</taxon>
        <taxon>Salinicoccus</taxon>
    </lineage>
</organism>
<name>A0A265E6S6_9STAP</name>
<evidence type="ECO:0000313" key="1">
    <source>
        <dbReference type="EMBL" id="OZT77136.1"/>
    </source>
</evidence>
<dbReference type="AlphaFoldDB" id="A0A265E6S6"/>